<evidence type="ECO:0000313" key="14">
    <source>
        <dbReference type="Proteomes" id="UP000515154"/>
    </source>
</evidence>
<evidence type="ECO:0000256" key="13">
    <source>
        <dbReference type="RuleBase" id="RU361118"/>
    </source>
</evidence>
<dbReference type="GO" id="GO:0006013">
    <property type="term" value="P:mannose metabolic process"/>
    <property type="evidence" value="ECO:0007669"/>
    <property type="project" value="TreeGrafter"/>
</dbReference>
<comment type="function">
    <text evidence="13">Involved in the synthesis of the GDP-mannose and dolichol-phosphate-mannose required for a number of critical mannosyl transfer reactions.</text>
</comment>
<evidence type="ECO:0000256" key="9">
    <source>
        <dbReference type="ARBA" id="ARBA00023235"/>
    </source>
</evidence>
<dbReference type="SUPFAM" id="SSF56784">
    <property type="entry name" value="HAD-like"/>
    <property type="match status" value="1"/>
</dbReference>
<dbReference type="CDD" id="cd02585">
    <property type="entry name" value="HAD_PMM"/>
    <property type="match status" value="1"/>
</dbReference>
<feature type="binding site" evidence="11">
    <location>
        <position position="144"/>
    </location>
    <ligand>
        <name>alpha-D-mannose 1-phosphate</name>
        <dbReference type="ChEBI" id="CHEBI:58409"/>
    </ligand>
</feature>
<evidence type="ECO:0000256" key="10">
    <source>
        <dbReference type="PIRSR" id="PIRSR605002-1"/>
    </source>
</evidence>
<dbReference type="InterPro" id="IPR005002">
    <property type="entry name" value="PMM"/>
</dbReference>
<proteinExistence type="inferred from homology"/>
<dbReference type="Proteomes" id="UP000515154">
    <property type="component" value="Linkage group LG24"/>
</dbReference>
<keyword evidence="8 12" id="KW-0460">Magnesium</keyword>
<evidence type="ECO:0000256" key="11">
    <source>
        <dbReference type="PIRSR" id="PIRSR605002-2"/>
    </source>
</evidence>
<dbReference type="PANTHER" id="PTHR10466:SF0">
    <property type="entry name" value="PHOSPHOMANNOMUTASE"/>
    <property type="match status" value="1"/>
</dbReference>
<dbReference type="Gene3D" id="3.30.1240.20">
    <property type="match status" value="1"/>
</dbReference>
<dbReference type="SFLD" id="SFLDS00003">
    <property type="entry name" value="Haloacid_Dehalogenase"/>
    <property type="match status" value="1"/>
</dbReference>
<evidence type="ECO:0000256" key="2">
    <source>
        <dbReference type="ARBA" id="ARBA00004699"/>
    </source>
</evidence>
<feature type="binding site" evidence="11">
    <location>
        <position position="137"/>
    </location>
    <ligand>
        <name>alpha-D-mannose 1-phosphate</name>
        <dbReference type="ChEBI" id="CHEBI:58409"/>
    </ligand>
</feature>
<feature type="binding site" evidence="11">
    <location>
        <position position="22"/>
    </location>
    <ligand>
        <name>alpha-D-mannose 1-phosphate</name>
        <dbReference type="ChEBI" id="CHEBI:58409"/>
    </ligand>
</feature>
<dbReference type="PANTHER" id="PTHR10466">
    <property type="entry name" value="PHOSPHOMANNOMUTASE"/>
    <property type="match status" value="1"/>
</dbReference>
<dbReference type="GO" id="GO:0046872">
    <property type="term" value="F:metal ion binding"/>
    <property type="evidence" value="ECO:0007669"/>
    <property type="project" value="UniProtKB-KW"/>
</dbReference>
<feature type="active site" description="Proton donor/acceptor" evidence="10">
    <location>
        <position position="15"/>
    </location>
</feature>
<evidence type="ECO:0000256" key="4">
    <source>
        <dbReference type="ARBA" id="ARBA00011738"/>
    </source>
</evidence>
<feature type="binding site" evidence="12">
    <location>
        <position position="226"/>
    </location>
    <ligand>
        <name>Mg(2+)</name>
        <dbReference type="ChEBI" id="CHEBI:18420"/>
        <label>1</label>
    </ligand>
</feature>
<comment type="cofactor">
    <cofactor evidence="12">
        <name>Mg(2+)</name>
        <dbReference type="ChEBI" id="CHEBI:18420"/>
    </cofactor>
</comment>
<evidence type="ECO:0000256" key="6">
    <source>
        <dbReference type="ARBA" id="ARBA00022490"/>
    </source>
</evidence>
<dbReference type="NCBIfam" id="TIGR01484">
    <property type="entry name" value="HAD-SF-IIB"/>
    <property type="match status" value="1"/>
</dbReference>
<sequence>MASRDMSTICLFDIDGTLTLPRQVISGEMKESLKALQQKVAVGLVGGSDKAKIVEQMGSNSDVIKEFDYFFSENGVIAYKNGDLIGEESIQKHFGEDKLQDVINFGLHYMSTIRLPCKRGTFIEFRKSMMNFCPIGRSCSQAERDAFSKYDQEHQVRKKFVDALYEKFPDLGLNYVIGGQISIDVIPEGWNKSYCLKFIKRDGFKTIHFFGDKTQPGGNDHEIYEDKRTIGHVVKNPADTIQQLQELFLG</sequence>
<comment type="similarity">
    <text evidence="3 13">Belongs to the eukaryotic PMM family.</text>
</comment>
<evidence type="ECO:0000256" key="7">
    <source>
        <dbReference type="ARBA" id="ARBA00022723"/>
    </source>
</evidence>
<dbReference type="Gene3D" id="3.40.50.1000">
    <property type="entry name" value="HAD superfamily/HAD-like"/>
    <property type="match status" value="1"/>
</dbReference>
<dbReference type="EC" id="5.4.2.8" evidence="5 13"/>
<feature type="active site" description="Nucleophile" evidence="10">
    <location>
        <position position="13"/>
    </location>
</feature>
<evidence type="ECO:0000256" key="8">
    <source>
        <dbReference type="ARBA" id="ARBA00022842"/>
    </source>
</evidence>
<dbReference type="InterPro" id="IPR023214">
    <property type="entry name" value="HAD_sf"/>
</dbReference>
<comment type="subunit">
    <text evidence="4 13">Homodimer.</text>
</comment>
<accession>A0A6P7TK16</accession>
<dbReference type="GO" id="GO:0004615">
    <property type="term" value="F:phosphomannomutase activity"/>
    <property type="evidence" value="ECO:0007669"/>
    <property type="project" value="UniProtKB-EC"/>
</dbReference>
<dbReference type="UniPathway" id="UPA00126">
    <property type="reaction ID" value="UER00424"/>
</dbReference>
<dbReference type="RefSeq" id="XP_029650410.1">
    <property type="nucleotide sequence ID" value="XM_029794550.2"/>
</dbReference>
<comment type="pathway">
    <text evidence="2 13">Nucleotide-sugar biosynthesis; GDP-alpha-D-mannose biosynthesis; alpha-D-mannose 1-phosphate from D-fructose 6-phosphate: step 2/2.</text>
</comment>
<dbReference type="SFLD" id="SFLDG01140">
    <property type="entry name" value="C2.B:_Phosphomannomutase_and_P"/>
    <property type="match status" value="1"/>
</dbReference>
<feature type="binding site" evidence="11">
    <location>
        <position position="182"/>
    </location>
    <ligand>
        <name>alpha-D-mannose 1-phosphate</name>
        <dbReference type="ChEBI" id="CHEBI:58409"/>
    </ligand>
</feature>
<dbReference type="InterPro" id="IPR006379">
    <property type="entry name" value="HAD-SF_hydro_IIB"/>
</dbReference>
<evidence type="ECO:0000256" key="12">
    <source>
        <dbReference type="PIRSR" id="PIRSR605002-3"/>
    </source>
</evidence>
<feature type="binding site" evidence="12">
    <location>
        <position position="15"/>
    </location>
    <ligand>
        <name>Mg(2+)</name>
        <dbReference type="ChEBI" id="CHEBI:18420"/>
        <label>1</label>
    </ligand>
</feature>
<evidence type="ECO:0000256" key="5">
    <source>
        <dbReference type="ARBA" id="ARBA00012730"/>
    </source>
</evidence>
<keyword evidence="6 13" id="KW-0963">Cytoplasm</keyword>
<dbReference type="KEGG" id="osn:115223856"/>
<comment type="catalytic activity">
    <reaction evidence="13">
        <text>alpha-D-mannose 1-phosphate = D-mannose 6-phosphate</text>
        <dbReference type="Rhea" id="RHEA:11140"/>
        <dbReference type="ChEBI" id="CHEBI:58409"/>
        <dbReference type="ChEBI" id="CHEBI:58735"/>
        <dbReference type="EC" id="5.4.2.8"/>
    </reaction>
</comment>
<dbReference type="GO" id="GO:0005829">
    <property type="term" value="C:cytosol"/>
    <property type="evidence" value="ECO:0007669"/>
    <property type="project" value="TreeGrafter"/>
</dbReference>
<evidence type="ECO:0000256" key="3">
    <source>
        <dbReference type="ARBA" id="ARBA00009736"/>
    </source>
</evidence>
<keyword evidence="9 13" id="KW-0413">Isomerase</keyword>
<feature type="binding site" evidence="12">
    <location>
        <position position="224"/>
    </location>
    <ligand>
        <name>Mg(2+)</name>
        <dbReference type="ChEBI" id="CHEBI:18420"/>
        <label>1</label>
    </ligand>
</feature>
<feature type="binding site" evidence="12">
    <location>
        <position position="212"/>
    </location>
    <ligand>
        <name>Mg(2+)</name>
        <dbReference type="ChEBI" id="CHEBI:18420"/>
        <label>1</label>
    </ligand>
</feature>
<dbReference type="InterPro" id="IPR043169">
    <property type="entry name" value="PMM_cap"/>
</dbReference>
<dbReference type="AlphaFoldDB" id="A0A6P7TK16"/>
<name>A0A6P7TK16_9MOLL</name>
<dbReference type="GO" id="GO:0006487">
    <property type="term" value="P:protein N-linked glycosylation"/>
    <property type="evidence" value="ECO:0007669"/>
    <property type="project" value="TreeGrafter"/>
</dbReference>
<keyword evidence="7 12" id="KW-0479">Metal-binding</keyword>
<dbReference type="FunFam" id="3.30.1240.20:FF:000001">
    <property type="entry name" value="Phosphomannomutase"/>
    <property type="match status" value="1"/>
</dbReference>
<feature type="binding site" evidence="12">
    <location>
        <position position="13"/>
    </location>
    <ligand>
        <name>Mg(2+)</name>
        <dbReference type="ChEBI" id="CHEBI:18420"/>
        <label>1</label>
    </ligand>
</feature>
<dbReference type="SFLD" id="SFLDG01143">
    <property type="entry name" value="C2.B.3:_Phosphomannomutase_Lik"/>
    <property type="match status" value="1"/>
</dbReference>
<dbReference type="InterPro" id="IPR036412">
    <property type="entry name" value="HAD-like_sf"/>
</dbReference>
<dbReference type="Pfam" id="PF03332">
    <property type="entry name" value="PMM"/>
    <property type="match status" value="1"/>
</dbReference>
<feature type="binding site" evidence="11">
    <location>
        <position position="184"/>
    </location>
    <ligand>
        <name>alpha-D-mannose 1-phosphate</name>
        <dbReference type="ChEBI" id="CHEBI:58409"/>
    </ligand>
</feature>
<comment type="subcellular location">
    <subcellularLocation>
        <location evidence="1 13">Cytoplasm</location>
    </subcellularLocation>
</comment>
<dbReference type="GO" id="GO:0009298">
    <property type="term" value="P:GDP-mannose biosynthetic process"/>
    <property type="evidence" value="ECO:0007669"/>
    <property type="project" value="UniProtKB-UniPathway"/>
</dbReference>
<feature type="binding site" evidence="12">
    <location>
        <position position="229"/>
    </location>
    <ligand>
        <name>Mg(2+)</name>
        <dbReference type="ChEBI" id="CHEBI:18420"/>
        <label>1</label>
    </ligand>
</feature>
<dbReference type="SFLD" id="SFLDF00445">
    <property type="entry name" value="alpha-phosphomannomutase"/>
    <property type="match status" value="1"/>
</dbReference>
<evidence type="ECO:0000256" key="1">
    <source>
        <dbReference type="ARBA" id="ARBA00004496"/>
    </source>
</evidence>
<feature type="binding site" evidence="11">
    <location>
        <position position="126"/>
    </location>
    <ligand>
        <name>alpha-D-mannose 1-phosphate</name>
        <dbReference type="ChEBI" id="CHEBI:58409"/>
    </ligand>
</feature>
<evidence type="ECO:0000313" key="15">
    <source>
        <dbReference type="RefSeq" id="XP_029650410.1"/>
    </source>
</evidence>
<reference evidence="15" key="1">
    <citation type="submission" date="2025-08" db="UniProtKB">
        <authorList>
            <consortium name="RefSeq"/>
        </authorList>
    </citation>
    <scope>IDENTIFICATION</scope>
</reference>
<gene>
    <name evidence="15" type="primary">LOC115223856</name>
</gene>
<protein>
    <recommendedName>
        <fullName evidence="5 13">Phosphomannomutase</fullName>
        <ecNumber evidence="5 13">5.4.2.8</ecNumber>
    </recommendedName>
</protein>
<organism evidence="14 15">
    <name type="scientific">Octopus sinensis</name>
    <name type="common">East Asian common octopus</name>
    <dbReference type="NCBI Taxonomy" id="2607531"/>
    <lineage>
        <taxon>Eukaryota</taxon>
        <taxon>Metazoa</taxon>
        <taxon>Spiralia</taxon>
        <taxon>Lophotrochozoa</taxon>
        <taxon>Mollusca</taxon>
        <taxon>Cephalopoda</taxon>
        <taxon>Coleoidea</taxon>
        <taxon>Octopodiformes</taxon>
        <taxon>Octopoda</taxon>
        <taxon>Incirrata</taxon>
        <taxon>Octopodidae</taxon>
        <taxon>Octopus</taxon>
    </lineage>
</organism>
<keyword evidence="14" id="KW-1185">Reference proteome</keyword>